<dbReference type="Proteomes" id="UP000016922">
    <property type="component" value="Unassembled WGS sequence"/>
</dbReference>
<dbReference type="GO" id="GO:0016705">
    <property type="term" value="F:oxidoreductase activity, acting on paired donors, with incorporation or reduction of molecular oxygen"/>
    <property type="evidence" value="ECO:0007669"/>
    <property type="project" value="InterPro"/>
</dbReference>
<gene>
    <name evidence="9" type="ORF">GLAREA_07263</name>
</gene>
<dbReference type="Pfam" id="PF00067">
    <property type="entry name" value="p450"/>
    <property type="match status" value="1"/>
</dbReference>
<keyword evidence="10" id="KW-1185">Reference proteome</keyword>
<dbReference type="InterPro" id="IPR017972">
    <property type="entry name" value="Cyt_P450_CS"/>
</dbReference>
<dbReference type="OMA" id="IDITEMC"/>
<dbReference type="eggNOG" id="KOG0156">
    <property type="taxonomic scope" value="Eukaryota"/>
</dbReference>
<evidence type="ECO:0000256" key="2">
    <source>
        <dbReference type="ARBA" id="ARBA00010617"/>
    </source>
</evidence>
<dbReference type="OrthoDB" id="1470350at2759"/>
<dbReference type="PRINTS" id="PR00463">
    <property type="entry name" value="EP450I"/>
</dbReference>
<organism evidence="9 10">
    <name type="scientific">Glarea lozoyensis (strain ATCC 20868 / MF5171)</name>
    <dbReference type="NCBI Taxonomy" id="1116229"/>
    <lineage>
        <taxon>Eukaryota</taxon>
        <taxon>Fungi</taxon>
        <taxon>Dikarya</taxon>
        <taxon>Ascomycota</taxon>
        <taxon>Pezizomycotina</taxon>
        <taxon>Leotiomycetes</taxon>
        <taxon>Helotiales</taxon>
        <taxon>Helotiaceae</taxon>
        <taxon>Glarea</taxon>
    </lineage>
</organism>
<keyword evidence="5 6" id="KW-0408">Iron</keyword>
<comment type="cofactor">
    <cofactor evidence="1 6">
        <name>heme</name>
        <dbReference type="ChEBI" id="CHEBI:30413"/>
    </cofactor>
</comment>
<name>S3D964_GLAL2</name>
<evidence type="ECO:0000313" key="9">
    <source>
        <dbReference type="EMBL" id="EPE34250.1"/>
    </source>
</evidence>
<evidence type="ECO:0000256" key="3">
    <source>
        <dbReference type="ARBA" id="ARBA00022617"/>
    </source>
</evidence>
<sequence>MALAFLTLVNAIICFTLLAITIIIYRLYFHPLASYPGPPLWVTSQLPSIYTRLMERQPYHIVELHQKYGSVVRIAPNELAFTTEKAWYDIYGKPDRKLPELRKDPSMFLAPPNGVYGMIFEPSEKGHARMRGVLSNGFSRKAVADQEPCIARTVNRFINKLGESCGKQIDMVPLYHFVFLDIIGDLTFGESFNCVENWELHFWPKMVFEFIKIGNTFAIAKKFSPLDKILAFLAPPSLRKSESQIREFIKEKVIKRLEAPGIRSDFLSNTQASFNTPEGMNFDEIVETSLHLIVAGSETGSTTLATATYFLLANPQVLSKLNSEIREAFKNEEEITFLSASRLQYLTAVINEVFRCLPPVPAILPRVTPPNGCIIDGRFVPGNTVVGISQWAAYHLETNFRRPYDFVPERWLGDVEFKDDKRQVVKPFSVGQRNCIGQTLAMAELGSVLAKMLWNFDMELCEDSVDWKDDMKVYIVYQKRPLNVVLTRRK</sequence>
<keyword evidence="7" id="KW-0503">Monooxygenase</keyword>
<dbReference type="InterPro" id="IPR036396">
    <property type="entry name" value="Cyt_P450_sf"/>
</dbReference>
<keyword evidence="3 6" id="KW-0349">Heme</keyword>
<dbReference type="InterPro" id="IPR002401">
    <property type="entry name" value="Cyt_P450_E_grp-I"/>
</dbReference>
<dbReference type="STRING" id="1116229.S3D964"/>
<keyword evidence="4 6" id="KW-0479">Metal-binding</keyword>
<keyword evidence="8" id="KW-0472">Membrane</keyword>
<dbReference type="PRINTS" id="PR00385">
    <property type="entry name" value="P450"/>
</dbReference>
<dbReference type="PANTHER" id="PTHR24305">
    <property type="entry name" value="CYTOCHROME P450"/>
    <property type="match status" value="1"/>
</dbReference>
<dbReference type="SUPFAM" id="SSF48264">
    <property type="entry name" value="Cytochrome P450"/>
    <property type="match status" value="1"/>
</dbReference>
<reference evidence="9 10" key="1">
    <citation type="journal article" date="2013" name="BMC Genomics">
        <title>Genomics-driven discovery of the pneumocandin biosynthetic gene cluster in the fungus Glarea lozoyensis.</title>
        <authorList>
            <person name="Chen L."/>
            <person name="Yue Q."/>
            <person name="Zhang X."/>
            <person name="Xiang M."/>
            <person name="Wang C."/>
            <person name="Li S."/>
            <person name="Che Y."/>
            <person name="Ortiz-Lopez F.J."/>
            <person name="Bills G.F."/>
            <person name="Liu X."/>
            <person name="An Z."/>
        </authorList>
    </citation>
    <scope>NUCLEOTIDE SEQUENCE [LARGE SCALE GENOMIC DNA]</scope>
    <source>
        <strain evidence="10">ATCC 20868 / MF5171</strain>
    </source>
</reference>
<dbReference type="AlphaFoldDB" id="S3D964"/>
<evidence type="ECO:0000256" key="1">
    <source>
        <dbReference type="ARBA" id="ARBA00001971"/>
    </source>
</evidence>
<feature type="binding site" description="axial binding residue" evidence="6">
    <location>
        <position position="435"/>
    </location>
    <ligand>
        <name>heme</name>
        <dbReference type="ChEBI" id="CHEBI:30413"/>
    </ligand>
    <ligandPart>
        <name>Fe</name>
        <dbReference type="ChEBI" id="CHEBI:18248"/>
    </ligandPart>
</feature>
<dbReference type="EMBL" id="KE145357">
    <property type="protein sequence ID" value="EPE34250.1"/>
    <property type="molecule type" value="Genomic_DNA"/>
</dbReference>
<dbReference type="InterPro" id="IPR050121">
    <property type="entry name" value="Cytochrome_P450_monoxygenase"/>
</dbReference>
<dbReference type="GO" id="GO:0004497">
    <property type="term" value="F:monooxygenase activity"/>
    <property type="evidence" value="ECO:0007669"/>
    <property type="project" value="UniProtKB-KW"/>
</dbReference>
<dbReference type="RefSeq" id="XP_008079402.1">
    <property type="nucleotide sequence ID" value="XM_008081211.1"/>
</dbReference>
<keyword evidence="8" id="KW-0812">Transmembrane</keyword>
<feature type="transmembrane region" description="Helical" evidence="8">
    <location>
        <begin position="6"/>
        <end position="28"/>
    </location>
</feature>
<accession>S3D964</accession>
<evidence type="ECO:0000256" key="5">
    <source>
        <dbReference type="ARBA" id="ARBA00023004"/>
    </source>
</evidence>
<dbReference type="CDD" id="cd11058">
    <property type="entry name" value="CYP60B-like"/>
    <property type="match status" value="1"/>
</dbReference>
<dbReference type="GeneID" id="19466316"/>
<evidence type="ECO:0000313" key="10">
    <source>
        <dbReference type="Proteomes" id="UP000016922"/>
    </source>
</evidence>
<protein>
    <submittedName>
        <fullName evidence="9">Cytochrome P450</fullName>
    </submittedName>
</protein>
<dbReference type="PANTHER" id="PTHR24305:SF210">
    <property type="entry name" value="CYTOCHROME P450 MONOOXYGENASE ASQL-RELATED"/>
    <property type="match status" value="1"/>
</dbReference>
<evidence type="ECO:0000256" key="7">
    <source>
        <dbReference type="RuleBase" id="RU000461"/>
    </source>
</evidence>
<dbReference type="HOGENOM" id="CLU_001570_14_11_1"/>
<proteinExistence type="inferred from homology"/>
<dbReference type="PROSITE" id="PS00086">
    <property type="entry name" value="CYTOCHROME_P450"/>
    <property type="match status" value="1"/>
</dbReference>
<dbReference type="KEGG" id="glz:GLAREA_07263"/>
<dbReference type="GO" id="GO:0020037">
    <property type="term" value="F:heme binding"/>
    <property type="evidence" value="ECO:0007669"/>
    <property type="project" value="InterPro"/>
</dbReference>
<dbReference type="InterPro" id="IPR001128">
    <property type="entry name" value="Cyt_P450"/>
</dbReference>
<keyword evidence="8" id="KW-1133">Transmembrane helix</keyword>
<dbReference type="GO" id="GO:0005506">
    <property type="term" value="F:iron ion binding"/>
    <property type="evidence" value="ECO:0007669"/>
    <property type="project" value="InterPro"/>
</dbReference>
<comment type="similarity">
    <text evidence="2 7">Belongs to the cytochrome P450 family.</text>
</comment>
<evidence type="ECO:0000256" key="8">
    <source>
        <dbReference type="SAM" id="Phobius"/>
    </source>
</evidence>
<keyword evidence="7" id="KW-0560">Oxidoreductase</keyword>
<dbReference type="Gene3D" id="1.10.630.10">
    <property type="entry name" value="Cytochrome P450"/>
    <property type="match status" value="1"/>
</dbReference>
<evidence type="ECO:0000256" key="4">
    <source>
        <dbReference type="ARBA" id="ARBA00022723"/>
    </source>
</evidence>
<evidence type="ECO:0000256" key="6">
    <source>
        <dbReference type="PIRSR" id="PIRSR602401-1"/>
    </source>
</evidence>